<name>A0A830BGN7_9LAMI</name>
<dbReference type="PANTHER" id="PTHR34209">
    <property type="entry name" value="RHODANESE/CELL CYCLE CONTROL PHOSPHATASE SUPERFAMILY PROTEIN"/>
    <property type="match status" value="1"/>
</dbReference>
<organism evidence="2 3">
    <name type="scientific">Phtheirospermum japonicum</name>
    <dbReference type="NCBI Taxonomy" id="374723"/>
    <lineage>
        <taxon>Eukaryota</taxon>
        <taxon>Viridiplantae</taxon>
        <taxon>Streptophyta</taxon>
        <taxon>Embryophyta</taxon>
        <taxon>Tracheophyta</taxon>
        <taxon>Spermatophyta</taxon>
        <taxon>Magnoliopsida</taxon>
        <taxon>eudicotyledons</taxon>
        <taxon>Gunneridae</taxon>
        <taxon>Pentapetalae</taxon>
        <taxon>asterids</taxon>
        <taxon>lamiids</taxon>
        <taxon>Lamiales</taxon>
        <taxon>Orobanchaceae</taxon>
        <taxon>Orobanchaceae incertae sedis</taxon>
        <taxon>Phtheirospermum</taxon>
    </lineage>
</organism>
<accession>A0A830BGN7</accession>
<feature type="compositionally biased region" description="Low complexity" evidence="1">
    <location>
        <begin position="1"/>
        <end position="13"/>
    </location>
</feature>
<evidence type="ECO:0000256" key="1">
    <source>
        <dbReference type="SAM" id="MobiDB-lite"/>
    </source>
</evidence>
<dbReference type="GO" id="GO:0009704">
    <property type="term" value="P:de-etiolation"/>
    <property type="evidence" value="ECO:0007669"/>
    <property type="project" value="InterPro"/>
</dbReference>
<reference evidence="2" key="1">
    <citation type="submission" date="2020-07" db="EMBL/GenBank/DDBJ databases">
        <title>Ethylene signaling mediates host invasion by parasitic plants.</title>
        <authorList>
            <person name="Yoshida S."/>
        </authorList>
    </citation>
    <scope>NUCLEOTIDE SEQUENCE</scope>
    <source>
        <strain evidence="2">Okayama</strain>
    </source>
</reference>
<sequence>MALRASSTARTPSLAPPPPLSPPPKTALIPSKINTLSRSHRLTLANSLSLPATAILPLFAAPHEAKAQIVPRDQIVSTFTQVESTINQIQELGSNFFSTADQVIGPVTNAVKLCLDAVLPILKGAGEQAVKISSPVVSEASKKAQEAIQSAGIDTQPVITAAKTVADAAQQTTKLIDEAKPIAASTVETISSAEPAVILGTGGALFIAYLILPPVFSVISFSLRGYQVGSCVAHLRSGSTHQPVLTLLMVDIALKTTWLILGPHSWVDQNITELSGCLFCNNMTDKHYTQQPDVLDYRATYSSATSPPPWLARLTFRMS</sequence>
<keyword evidence="3" id="KW-1185">Reference proteome</keyword>
<evidence type="ECO:0000313" key="3">
    <source>
        <dbReference type="Proteomes" id="UP000653305"/>
    </source>
</evidence>
<proteinExistence type="predicted"/>
<dbReference type="PANTHER" id="PTHR34209:SF1">
    <property type="entry name" value="CALCIUM SENSING RECEPTOR, CHLOROPLASTIC"/>
    <property type="match status" value="1"/>
</dbReference>
<dbReference type="InterPro" id="IPR044690">
    <property type="entry name" value="CAS_plant"/>
</dbReference>
<keyword evidence="2" id="KW-0675">Receptor</keyword>
<dbReference type="AlphaFoldDB" id="A0A830BGN7"/>
<protein>
    <submittedName>
        <fullName evidence="2">Calcium sensing receptor chloroplastic</fullName>
    </submittedName>
</protein>
<gene>
    <name evidence="2" type="ORF">PHJA_000597800</name>
</gene>
<dbReference type="GO" id="GO:0071277">
    <property type="term" value="P:cellular response to calcium ion"/>
    <property type="evidence" value="ECO:0007669"/>
    <property type="project" value="InterPro"/>
</dbReference>
<comment type="caution">
    <text evidence="2">The sequence shown here is derived from an EMBL/GenBank/DDBJ whole genome shotgun (WGS) entry which is preliminary data.</text>
</comment>
<feature type="compositionally biased region" description="Pro residues" evidence="1">
    <location>
        <begin position="14"/>
        <end position="25"/>
    </location>
</feature>
<dbReference type="EMBL" id="BMAC01000088">
    <property type="protein sequence ID" value="GFP84539.1"/>
    <property type="molecule type" value="Genomic_DNA"/>
</dbReference>
<feature type="region of interest" description="Disordered" evidence="1">
    <location>
        <begin position="1"/>
        <end position="25"/>
    </location>
</feature>
<evidence type="ECO:0000313" key="2">
    <source>
        <dbReference type="EMBL" id="GFP84539.1"/>
    </source>
</evidence>
<dbReference type="OrthoDB" id="2015023at2759"/>
<dbReference type="Proteomes" id="UP000653305">
    <property type="component" value="Unassembled WGS sequence"/>
</dbReference>
<dbReference type="GO" id="GO:0090333">
    <property type="term" value="P:regulation of stomatal closure"/>
    <property type="evidence" value="ECO:0007669"/>
    <property type="project" value="InterPro"/>
</dbReference>